<feature type="region of interest" description="Disordered" evidence="1">
    <location>
        <begin position="581"/>
        <end position="618"/>
    </location>
</feature>
<feature type="domain" description="DUF7614" evidence="5">
    <location>
        <begin position="1237"/>
        <end position="1381"/>
    </location>
</feature>
<dbReference type="Pfam" id="PF24589">
    <property type="entry name" value="DUF7614"/>
    <property type="match status" value="1"/>
</dbReference>
<dbReference type="Pfam" id="PF24586">
    <property type="entry name" value="DUF7611"/>
    <property type="match status" value="1"/>
</dbReference>
<feature type="compositionally biased region" description="Pro residues" evidence="1">
    <location>
        <begin position="207"/>
        <end position="216"/>
    </location>
</feature>
<feature type="compositionally biased region" description="Pro residues" evidence="1">
    <location>
        <begin position="404"/>
        <end position="414"/>
    </location>
</feature>
<feature type="region of interest" description="Disordered" evidence="1">
    <location>
        <begin position="75"/>
        <end position="99"/>
    </location>
</feature>
<evidence type="ECO:0000313" key="7">
    <source>
        <dbReference type="Proteomes" id="UP000799770"/>
    </source>
</evidence>
<feature type="domain" description="DUF7612" evidence="3">
    <location>
        <begin position="935"/>
        <end position="1071"/>
    </location>
</feature>
<dbReference type="InterPro" id="IPR056030">
    <property type="entry name" value="DUF7611"/>
</dbReference>
<feature type="compositionally biased region" description="Polar residues" evidence="1">
    <location>
        <begin position="247"/>
        <end position="258"/>
    </location>
</feature>
<protein>
    <submittedName>
        <fullName evidence="6">Uncharacterized protein</fullName>
    </submittedName>
</protein>
<accession>A0A6A5ZK26</accession>
<feature type="compositionally biased region" description="Polar residues" evidence="1">
    <location>
        <begin position="453"/>
        <end position="472"/>
    </location>
</feature>
<evidence type="ECO:0000259" key="2">
    <source>
        <dbReference type="Pfam" id="PF24586"/>
    </source>
</evidence>
<feature type="domain" description="DUF7613" evidence="4">
    <location>
        <begin position="1075"/>
        <end position="1231"/>
    </location>
</feature>
<feature type="compositionally biased region" description="Polar residues" evidence="1">
    <location>
        <begin position="286"/>
        <end position="298"/>
    </location>
</feature>
<dbReference type="Proteomes" id="UP000799770">
    <property type="component" value="Unassembled WGS sequence"/>
</dbReference>
<proteinExistence type="predicted"/>
<feature type="compositionally biased region" description="Basic and acidic residues" evidence="1">
    <location>
        <begin position="352"/>
        <end position="368"/>
    </location>
</feature>
<feature type="compositionally biased region" description="Pro residues" evidence="1">
    <location>
        <begin position="434"/>
        <end position="443"/>
    </location>
</feature>
<feature type="domain" description="DUF7611" evidence="2">
    <location>
        <begin position="780"/>
        <end position="932"/>
    </location>
</feature>
<evidence type="ECO:0000256" key="1">
    <source>
        <dbReference type="SAM" id="MobiDB-lite"/>
    </source>
</evidence>
<feature type="region of interest" description="Disordered" evidence="1">
    <location>
        <begin position="133"/>
        <end position="544"/>
    </location>
</feature>
<evidence type="ECO:0000259" key="4">
    <source>
        <dbReference type="Pfam" id="PF24588"/>
    </source>
</evidence>
<feature type="compositionally biased region" description="Polar residues" evidence="1">
    <location>
        <begin position="369"/>
        <end position="386"/>
    </location>
</feature>
<organism evidence="6 7">
    <name type="scientific">Lophiotrema nucula</name>
    <dbReference type="NCBI Taxonomy" id="690887"/>
    <lineage>
        <taxon>Eukaryota</taxon>
        <taxon>Fungi</taxon>
        <taxon>Dikarya</taxon>
        <taxon>Ascomycota</taxon>
        <taxon>Pezizomycotina</taxon>
        <taxon>Dothideomycetes</taxon>
        <taxon>Pleosporomycetidae</taxon>
        <taxon>Pleosporales</taxon>
        <taxon>Lophiotremataceae</taxon>
        <taxon>Lophiotrema</taxon>
    </lineage>
</organism>
<dbReference type="InterPro" id="IPR056031">
    <property type="entry name" value="DUF7612"/>
</dbReference>
<sequence>MASEGAAVANKFLSKHRWRAKVFKNEEAAPKEPQQTDEDVNDFLKPSTEKAQEHKQAAVTAFLASSNKPRIDVAKAQRWPGANEIGRSPGIGGLKTGTRKKGLSVSFARDTPAVIGEGGDECEEPSIEVYNRKKSNSLTDLDRLRSNASSDDMNLGLRSPSFHVKGSTNADAQRRGIVTRTTTSAGELSPPLLQKMQMGNINAHAAAPPPPPPPRTGPMGLGERPKVLQRAPTGFDIAEDGTRRPSVESSWSYSTEGTSPVLERRAPSLEPTLEEEEDNFRPQPLKRSQTGWSDQMSNSDEEPPVPIPAVPLLPEMNLHEDNSPLESSLNKHFLESEPADPNSFSARVIHKMRADEGKALQQGTKRDSGSSTNSFQPGSLQSNPFQVRTPPPADFTLQAGRTPPRVPSREPPMSPRNLEPEYDPYRSRARGPSPGRPPMPPGAFPLDTDPRPGSSSSSQYTVPSAASRTRNSPIPPADPFSATTSSSIQQTPSSLEKTPFSAESQNSILPTPPQFEKQGYIEPPQPPQQRVPPPPPTHAQDPGLQVATPYKQDAGLHVASSHRQDPGLQVATPYNQDAGIQVAPNHRQDPGMQVAPSHRQDPGMQAASTLARSDTRSQGEVAFNDFSERVQHMQGIFRLTAELGVQLYDRTPMQWLRVAIWWFLKGRAGMEALIRSQPKGAPPQFERLTQPHVDLAKTWWILTQLLPHHPTLRKYGDQRMETQAKLAGEAGDAMMAEVYEGHDIITSFLKMLLGSMRRHGVMPPTQALIQGQDQKIWEEYPFFTPDVQAVLQGTRMMNANGPPQQINPAMTIPLGDTKADFCYFRFFAKVSVSTEDPNTDRVPLSAVVSVMRPRDDLNVKLSICSQTELINLTVSDKQDSGLTWRDVNWKSKTRGLSIQLRHGYTANIELTEQDFRSLWAIVDHTNRVEAQLHERGDERLTLKIHLRDFSYKDPTNPGAFPQERVKGCRLLLFEKSDRSAEGSGRRRLHRGYRVAIVTNTKNRTLSCISHEMGAVQEPTNFEYATDTDNAPAMILRFKELTSDKRSKVCTAYMAFNDPKDRNKLFGTFTSMNVASDEAVFAQVPLKAFNIESADTAEGFSQSGHDVLKRLQWQEAKAMNQDPEAAGLESAPTVMSESLRIIARHSAGVITDRLNLDTGELLVRLPVDGAAELTFLRNPQQDIAVAIDASRTDKDIPEGLAELLRTLTTASTIRKLTFNSFSDLHAFQLAVTGFEVRFDGIASTFSISRRRMVVPIYKQWTASQIRLQVVVQDNIVQLLAFFQDFSHADAMNFQLRQTDVFEKIDKSGKPGLRLVDAKFALPVEERRGEGKMQKEEGKLTGWSGGRRKFVCLDQIEYPGEHDDIVICFDSMETRDRFAEALPAAIMERKFTVRRKF</sequence>
<gene>
    <name evidence="6" type="ORF">BDV96DRAFT_610605</name>
</gene>
<dbReference type="OrthoDB" id="4356615at2759"/>
<feature type="compositionally biased region" description="Polar residues" evidence="1">
    <location>
        <begin position="606"/>
        <end position="618"/>
    </location>
</feature>
<reference evidence="6" key="1">
    <citation type="journal article" date="2020" name="Stud. Mycol.">
        <title>101 Dothideomycetes genomes: a test case for predicting lifestyles and emergence of pathogens.</title>
        <authorList>
            <person name="Haridas S."/>
            <person name="Albert R."/>
            <person name="Binder M."/>
            <person name="Bloem J."/>
            <person name="Labutti K."/>
            <person name="Salamov A."/>
            <person name="Andreopoulos B."/>
            <person name="Baker S."/>
            <person name="Barry K."/>
            <person name="Bills G."/>
            <person name="Bluhm B."/>
            <person name="Cannon C."/>
            <person name="Castanera R."/>
            <person name="Culley D."/>
            <person name="Daum C."/>
            <person name="Ezra D."/>
            <person name="Gonzalez J."/>
            <person name="Henrissat B."/>
            <person name="Kuo A."/>
            <person name="Liang C."/>
            <person name="Lipzen A."/>
            <person name="Lutzoni F."/>
            <person name="Magnuson J."/>
            <person name="Mondo S."/>
            <person name="Nolan M."/>
            <person name="Ohm R."/>
            <person name="Pangilinan J."/>
            <person name="Park H.-J."/>
            <person name="Ramirez L."/>
            <person name="Alfaro M."/>
            <person name="Sun H."/>
            <person name="Tritt A."/>
            <person name="Yoshinaga Y."/>
            <person name="Zwiers L.-H."/>
            <person name="Turgeon B."/>
            <person name="Goodwin S."/>
            <person name="Spatafora J."/>
            <person name="Crous P."/>
            <person name="Grigoriev I."/>
        </authorList>
    </citation>
    <scope>NUCLEOTIDE SEQUENCE</scope>
    <source>
        <strain evidence="6">CBS 627.86</strain>
    </source>
</reference>
<dbReference type="EMBL" id="ML977315">
    <property type="protein sequence ID" value="KAF2119719.1"/>
    <property type="molecule type" value="Genomic_DNA"/>
</dbReference>
<name>A0A6A5ZK26_9PLEO</name>
<feature type="compositionally biased region" description="Low complexity" evidence="1">
    <location>
        <begin position="481"/>
        <end position="494"/>
    </location>
</feature>
<feature type="compositionally biased region" description="Pro residues" evidence="1">
    <location>
        <begin position="523"/>
        <end position="537"/>
    </location>
</feature>
<dbReference type="Pfam" id="PF24588">
    <property type="entry name" value="DUF7613"/>
    <property type="match status" value="1"/>
</dbReference>
<dbReference type="InterPro" id="IPR056032">
    <property type="entry name" value="DUF7613"/>
</dbReference>
<evidence type="ECO:0000259" key="3">
    <source>
        <dbReference type="Pfam" id="PF24587"/>
    </source>
</evidence>
<keyword evidence="7" id="KW-1185">Reference proteome</keyword>
<evidence type="ECO:0000259" key="5">
    <source>
        <dbReference type="Pfam" id="PF24589"/>
    </source>
</evidence>
<dbReference type="Pfam" id="PF24587">
    <property type="entry name" value="DUF7612"/>
    <property type="match status" value="1"/>
</dbReference>
<dbReference type="InterPro" id="IPR056033">
    <property type="entry name" value="DUF7614"/>
</dbReference>
<evidence type="ECO:0000313" key="6">
    <source>
        <dbReference type="EMBL" id="KAF2119719.1"/>
    </source>
</evidence>